<reference evidence="1" key="2">
    <citation type="journal article" date="2015" name="Data Brief">
        <title>Shoot transcriptome of the giant reed, Arundo donax.</title>
        <authorList>
            <person name="Barrero R.A."/>
            <person name="Guerrero F.D."/>
            <person name="Moolhuijzen P."/>
            <person name="Goolsby J.A."/>
            <person name="Tidwell J."/>
            <person name="Bellgard S.E."/>
            <person name="Bellgard M.I."/>
        </authorList>
    </citation>
    <scope>NUCLEOTIDE SEQUENCE</scope>
    <source>
        <tissue evidence="1">Shoot tissue taken approximately 20 cm above the soil surface</tissue>
    </source>
</reference>
<organism evidence="1">
    <name type="scientific">Arundo donax</name>
    <name type="common">Giant reed</name>
    <name type="synonym">Donax arundinaceus</name>
    <dbReference type="NCBI Taxonomy" id="35708"/>
    <lineage>
        <taxon>Eukaryota</taxon>
        <taxon>Viridiplantae</taxon>
        <taxon>Streptophyta</taxon>
        <taxon>Embryophyta</taxon>
        <taxon>Tracheophyta</taxon>
        <taxon>Spermatophyta</taxon>
        <taxon>Magnoliopsida</taxon>
        <taxon>Liliopsida</taxon>
        <taxon>Poales</taxon>
        <taxon>Poaceae</taxon>
        <taxon>PACMAD clade</taxon>
        <taxon>Arundinoideae</taxon>
        <taxon>Arundineae</taxon>
        <taxon>Arundo</taxon>
    </lineage>
</organism>
<name>A0A0A9F4D5_ARUDO</name>
<sequence>MSRVPVLDEQILLKPGDLVTCGLQTSVLSFICKLNMMCDHVMLQSLFDISVFLLVPVAEQVCSYFPGHVSVLPSGGWRARWLLTPSLRGATWVRALAPPLRGPVQGLCEPASMLKKMSIEVQQAQNSADLSL</sequence>
<evidence type="ECO:0000313" key="1">
    <source>
        <dbReference type="EMBL" id="JAE07192.1"/>
    </source>
</evidence>
<accession>A0A0A9F4D5</accession>
<reference evidence="1" key="1">
    <citation type="submission" date="2014-09" db="EMBL/GenBank/DDBJ databases">
        <authorList>
            <person name="Magalhaes I.L.F."/>
            <person name="Oliveira U."/>
            <person name="Santos F.R."/>
            <person name="Vidigal T.H.D.A."/>
            <person name="Brescovit A.D."/>
            <person name="Santos A.J."/>
        </authorList>
    </citation>
    <scope>NUCLEOTIDE SEQUENCE</scope>
    <source>
        <tissue evidence="1">Shoot tissue taken approximately 20 cm above the soil surface</tissue>
    </source>
</reference>
<protein>
    <submittedName>
        <fullName evidence="1">Uncharacterized protein</fullName>
    </submittedName>
</protein>
<dbReference type="AlphaFoldDB" id="A0A0A9F4D5"/>
<proteinExistence type="predicted"/>
<dbReference type="EMBL" id="GBRH01190704">
    <property type="protein sequence ID" value="JAE07192.1"/>
    <property type="molecule type" value="Transcribed_RNA"/>
</dbReference>